<organism evidence="1">
    <name type="scientific">Arundo donax</name>
    <name type="common">Giant reed</name>
    <name type="synonym">Donax arundinaceus</name>
    <dbReference type="NCBI Taxonomy" id="35708"/>
    <lineage>
        <taxon>Eukaryota</taxon>
        <taxon>Viridiplantae</taxon>
        <taxon>Streptophyta</taxon>
        <taxon>Embryophyta</taxon>
        <taxon>Tracheophyta</taxon>
        <taxon>Spermatophyta</taxon>
        <taxon>Magnoliopsida</taxon>
        <taxon>Liliopsida</taxon>
        <taxon>Poales</taxon>
        <taxon>Poaceae</taxon>
        <taxon>PACMAD clade</taxon>
        <taxon>Arundinoideae</taxon>
        <taxon>Arundineae</taxon>
        <taxon>Arundo</taxon>
    </lineage>
</organism>
<dbReference type="AlphaFoldDB" id="A0A0A9F071"/>
<proteinExistence type="predicted"/>
<reference evidence="1" key="1">
    <citation type="submission" date="2014-09" db="EMBL/GenBank/DDBJ databases">
        <authorList>
            <person name="Magalhaes I.L.F."/>
            <person name="Oliveira U."/>
            <person name="Santos F.R."/>
            <person name="Vidigal T.H.D.A."/>
            <person name="Brescovit A.D."/>
            <person name="Santos A.J."/>
        </authorList>
    </citation>
    <scope>NUCLEOTIDE SEQUENCE</scope>
    <source>
        <tissue evidence="1">Shoot tissue taken approximately 20 cm above the soil surface</tissue>
    </source>
</reference>
<protein>
    <submittedName>
        <fullName evidence="1">Uncharacterized protein</fullName>
    </submittedName>
</protein>
<sequence length="33" mass="3731">MGLFHFTLCSSYALLGTRPLHQHYHTLLITTAS</sequence>
<dbReference type="EMBL" id="GBRH01191461">
    <property type="protein sequence ID" value="JAE06435.1"/>
    <property type="molecule type" value="Transcribed_RNA"/>
</dbReference>
<accession>A0A0A9F071</accession>
<reference evidence="1" key="2">
    <citation type="journal article" date="2015" name="Data Brief">
        <title>Shoot transcriptome of the giant reed, Arundo donax.</title>
        <authorList>
            <person name="Barrero R.A."/>
            <person name="Guerrero F.D."/>
            <person name="Moolhuijzen P."/>
            <person name="Goolsby J.A."/>
            <person name="Tidwell J."/>
            <person name="Bellgard S.E."/>
            <person name="Bellgard M.I."/>
        </authorList>
    </citation>
    <scope>NUCLEOTIDE SEQUENCE</scope>
    <source>
        <tissue evidence="1">Shoot tissue taken approximately 20 cm above the soil surface</tissue>
    </source>
</reference>
<name>A0A0A9F071_ARUDO</name>
<evidence type="ECO:0000313" key="1">
    <source>
        <dbReference type="EMBL" id="JAE06435.1"/>
    </source>
</evidence>